<dbReference type="InterPro" id="IPR004837">
    <property type="entry name" value="NaCa_Exmemb"/>
</dbReference>
<name>A0AAV8HDQ0_9POAL</name>
<feature type="transmembrane region" description="Helical" evidence="8">
    <location>
        <begin position="6"/>
        <end position="29"/>
    </location>
</feature>
<dbReference type="PANTHER" id="PTHR31503:SF53">
    <property type="entry name" value="VACUOLAR CATION_PROTON EXCHANGER 3"/>
    <property type="match status" value="1"/>
</dbReference>
<evidence type="ECO:0000256" key="2">
    <source>
        <dbReference type="ARBA" id="ARBA00022448"/>
    </source>
</evidence>
<dbReference type="PANTHER" id="PTHR31503">
    <property type="entry name" value="VACUOLAR CALCIUM ION TRANSPORTER"/>
    <property type="match status" value="1"/>
</dbReference>
<organism evidence="10 11">
    <name type="scientific">Rhynchospora pubera</name>
    <dbReference type="NCBI Taxonomy" id="906938"/>
    <lineage>
        <taxon>Eukaryota</taxon>
        <taxon>Viridiplantae</taxon>
        <taxon>Streptophyta</taxon>
        <taxon>Embryophyta</taxon>
        <taxon>Tracheophyta</taxon>
        <taxon>Spermatophyta</taxon>
        <taxon>Magnoliopsida</taxon>
        <taxon>Liliopsida</taxon>
        <taxon>Poales</taxon>
        <taxon>Cyperaceae</taxon>
        <taxon>Cyperoideae</taxon>
        <taxon>Rhynchosporeae</taxon>
        <taxon>Rhynchospora</taxon>
    </lineage>
</organism>
<dbReference type="InterPro" id="IPR044880">
    <property type="entry name" value="NCX_ion-bd_dom_sf"/>
</dbReference>
<evidence type="ECO:0000256" key="3">
    <source>
        <dbReference type="ARBA" id="ARBA00022449"/>
    </source>
</evidence>
<evidence type="ECO:0000256" key="4">
    <source>
        <dbReference type="ARBA" id="ARBA00022692"/>
    </source>
</evidence>
<evidence type="ECO:0000256" key="1">
    <source>
        <dbReference type="ARBA" id="ARBA00004127"/>
    </source>
</evidence>
<evidence type="ECO:0000256" key="5">
    <source>
        <dbReference type="ARBA" id="ARBA00022989"/>
    </source>
</evidence>
<evidence type="ECO:0000259" key="9">
    <source>
        <dbReference type="Pfam" id="PF01699"/>
    </source>
</evidence>
<feature type="transmembrane region" description="Helical" evidence="8">
    <location>
        <begin position="41"/>
        <end position="59"/>
    </location>
</feature>
<dbReference type="GO" id="GO:0015369">
    <property type="term" value="F:calcium:proton antiporter activity"/>
    <property type="evidence" value="ECO:0007669"/>
    <property type="project" value="TreeGrafter"/>
</dbReference>
<dbReference type="EMBL" id="JAMFTS010000001">
    <property type="protein sequence ID" value="KAJ4813811.1"/>
    <property type="molecule type" value="Genomic_DNA"/>
</dbReference>
<evidence type="ECO:0000256" key="8">
    <source>
        <dbReference type="SAM" id="Phobius"/>
    </source>
</evidence>
<dbReference type="AlphaFoldDB" id="A0AAV8HDQ0"/>
<keyword evidence="3" id="KW-0050">Antiport</keyword>
<accession>A0AAV8HDQ0</accession>
<keyword evidence="4 8" id="KW-0812">Transmembrane</keyword>
<comment type="subcellular location">
    <subcellularLocation>
        <location evidence="1">Endomembrane system</location>
        <topology evidence="1">Multi-pass membrane protein</topology>
    </subcellularLocation>
</comment>
<dbReference type="Pfam" id="PF01699">
    <property type="entry name" value="Na_Ca_ex"/>
    <property type="match status" value="1"/>
</dbReference>
<keyword evidence="11" id="KW-1185">Reference proteome</keyword>
<evidence type="ECO:0000256" key="7">
    <source>
        <dbReference type="ARBA" id="ARBA00023136"/>
    </source>
</evidence>
<protein>
    <submittedName>
        <fullName evidence="10">Vacuolar cation/proton exchanger</fullName>
    </submittedName>
</protein>
<dbReference type="Proteomes" id="UP001140206">
    <property type="component" value="Chromosome 1"/>
</dbReference>
<feature type="transmembrane region" description="Helical" evidence="8">
    <location>
        <begin position="65"/>
        <end position="86"/>
    </location>
</feature>
<evidence type="ECO:0000313" key="11">
    <source>
        <dbReference type="Proteomes" id="UP001140206"/>
    </source>
</evidence>
<sequence>MKDITLGVAIGSSTQISMFVIPFCVVVGWMMKKNMDLNFQLFETATLFITVLVVAFMVQDGTANYLKGLMLVLCYLIVAASFFVHVDPSSSDD</sequence>
<comment type="caution">
    <text evidence="10">The sequence shown here is derived from an EMBL/GenBank/DDBJ whole genome shotgun (WGS) entry which is preliminary data.</text>
</comment>
<dbReference type="GO" id="GO:0012505">
    <property type="term" value="C:endomembrane system"/>
    <property type="evidence" value="ECO:0007669"/>
    <property type="project" value="UniProtKB-SubCell"/>
</dbReference>
<feature type="domain" description="Sodium/calcium exchanger membrane region" evidence="9">
    <location>
        <begin position="3"/>
        <end position="82"/>
    </location>
</feature>
<keyword evidence="7 8" id="KW-0472">Membrane</keyword>
<gene>
    <name evidence="10" type="ORF">LUZ62_026377</name>
</gene>
<evidence type="ECO:0000313" key="10">
    <source>
        <dbReference type="EMBL" id="KAJ4813811.1"/>
    </source>
</evidence>
<dbReference type="Gene3D" id="1.20.1420.30">
    <property type="entry name" value="NCX, central ion-binding region"/>
    <property type="match status" value="1"/>
</dbReference>
<keyword evidence="2" id="KW-0813">Transport</keyword>
<reference evidence="10" key="1">
    <citation type="submission" date="2022-08" db="EMBL/GenBank/DDBJ databases">
        <authorList>
            <person name="Marques A."/>
        </authorList>
    </citation>
    <scope>NUCLEOTIDE SEQUENCE</scope>
    <source>
        <strain evidence="10">RhyPub2mFocal</strain>
        <tissue evidence="10">Leaves</tissue>
    </source>
</reference>
<keyword evidence="5 8" id="KW-1133">Transmembrane helix</keyword>
<dbReference type="InterPro" id="IPR004713">
    <property type="entry name" value="CaH_exchang"/>
</dbReference>
<dbReference type="GO" id="GO:0006874">
    <property type="term" value="P:intracellular calcium ion homeostasis"/>
    <property type="evidence" value="ECO:0007669"/>
    <property type="project" value="TreeGrafter"/>
</dbReference>
<keyword evidence="6" id="KW-0406">Ion transport</keyword>
<proteinExistence type="predicted"/>
<evidence type="ECO:0000256" key="6">
    <source>
        <dbReference type="ARBA" id="ARBA00023065"/>
    </source>
</evidence>
<dbReference type="GO" id="GO:0009705">
    <property type="term" value="C:plant-type vacuole membrane"/>
    <property type="evidence" value="ECO:0007669"/>
    <property type="project" value="TreeGrafter"/>
</dbReference>